<feature type="domain" description="Helicase ATP-binding" evidence="2">
    <location>
        <begin position="498"/>
        <end position="657"/>
    </location>
</feature>
<dbReference type="Gene3D" id="3.40.50.10810">
    <property type="entry name" value="Tandem AAA-ATPase domain"/>
    <property type="match status" value="1"/>
</dbReference>
<organism evidence="4 5">
    <name type="scientific">Niabella pedocola</name>
    <dbReference type="NCBI Taxonomy" id="1752077"/>
    <lineage>
        <taxon>Bacteria</taxon>
        <taxon>Pseudomonadati</taxon>
        <taxon>Bacteroidota</taxon>
        <taxon>Chitinophagia</taxon>
        <taxon>Chitinophagales</taxon>
        <taxon>Chitinophagaceae</taxon>
        <taxon>Niabella</taxon>
    </lineage>
</organism>
<dbReference type="Pfam" id="PF00271">
    <property type="entry name" value="Helicase_C"/>
    <property type="match status" value="1"/>
</dbReference>
<dbReference type="SUPFAM" id="SSF52540">
    <property type="entry name" value="P-loop containing nucleoside triphosphate hydrolases"/>
    <property type="match status" value="2"/>
</dbReference>
<dbReference type="InterPro" id="IPR049730">
    <property type="entry name" value="SNF2/RAD54-like_C"/>
</dbReference>
<dbReference type="Pfam" id="PF00176">
    <property type="entry name" value="SNF2-rel_dom"/>
    <property type="match status" value="1"/>
</dbReference>
<dbReference type="EMBL" id="JAJNEC010000005">
    <property type="protein sequence ID" value="MCD2423135.1"/>
    <property type="molecule type" value="Genomic_DNA"/>
</dbReference>
<keyword evidence="5" id="KW-1185">Reference proteome</keyword>
<dbReference type="PROSITE" id="PS51192">
    <property type="entry name" value="HELICASE_ATP_BIND_1"/>
    <property type="match status" value="1"/>
</dbReference>
<keyword evidence="4" id="KW-0547">Nucleotide-binding</keyword>
<reference evidence="4 5" key="1">
    <citation type="submission" date="2021-11" db="EMBL/GenBank/DDBJ databases">
        <title>Genomic of Niabella pedocola.</title>
        <authorList>
            <person name="Wu T."/>
        </authorList>
    </citation>
    <scope>NUCLEOTIDE SEQUENCE [LARGE SCALE GENOMIC DNA]</scope>
    <source>
        <strain evidence="4 5">JCM 31011</strain>
    </source>
</reference>
<gene>
    <name evidence="4" type="ORF">LQ567_10200</name>
</gene>
<accession>A0ABS8PPW5</accession>
<comment type="caution">
    <text evidence="4">The sequence shown here is derived from an EMBL/GenBank/DDBJ whole genome shotgun (WGS) entry which is preliminary data.</text>
</comment>
<dbReference type="SMART" id="SM00487">
    <property type="entry name" value="DEXDc"/>
    <property type="match status" value="1"/>
</dbReference>
<dbReference type="Proteomes" id="UP001199816">
    <property type="component" value="Unassembled WGS sequence"/>
</dbReference>
<keyword evidence="1" id="KW-0378">Hydrolase</keyword>
<evidence type="ECO:0000313" key="5">
    <source>
        <dbReference type="Proteomes" id="UP001199816"/>
    </source>
</evidence>
<dbReference type="InterPro" id="IPR050496">
    <property type="entry name" value="SNF2_RAD54_helicase_repair"/>
</dbReference>
<dbReference type="PANTHER" id="PTHR45629">
    <property type="entry name" value="SNF2/RAD54 FAMILY MEMBER"/>
    <property type="match status" value="1"/>
</dbReference>
<evidence type="ECO:0000256" key="1">
    <source>
        <dbReference type="ARBA" id="ARBA00022801"/>
    </source>
</evidence>
<dbReference type="InterPro" id="IPR001650">
    <property type="entry name" value="Helicase_C-like"/>
</dbReference>
<dbReference type="GO" id="GO:0004386">
    <property type="term" value="F:helicase activity"/>
    <property type="evidence" value="ECO:0007669"/>
    <property type="project" value="UniProtKB-KW"/>
</dbReference>
<evidence type="ECO:0000259" key="2">
    <source>
        <dbReference type="PROSITE" id="PS51192"/>
    </source>
</evidence>
<protein>
    <submittedName>
        <fullName evidence="4">DEAD/DEAH box helicase</fullName>
    </submittedName>
</protein>
<dbReference type="RefSeq" id="WP_231004402.1">
    <property type="nucleotide sequence ID" value="NZ_JAJNEC010000005.1"/>
</dbReference>
<dbReference type="InterPro" id="IPR014001">
    <property type="entry name" value="Helicase_ATP-bd"/>
</dbReference>
<keyword evidence="4" id="KW-0067">ATP-binding</keyword>
<proteinExistence type="predicted"/>
<name>A0ABS8PPW5_9BACT</name>
<keyword evidence="4" id="KW-0347">Helicase</keyword>
<dbReference type="PROSITE" id="PS51194">
    <property type="entry name" value="HELICASE_CTER"/>
    <property type="match status" value="1"/>
</dbReference>
<dbReference type="PANTHER" id="PTHR45629:SF7">
    <property type="entry name" value="DNA EXCISION REPAIR PROTEIN ERCC-6-RELATED"/>
    <property type="match status" value="1"/>
</dbReference>
<sequence>MTAQRTTAILLTAHKAGEKQGLLQILSVDKSSRPPVYEKAAIDSRSVVGHFGRLPDPLIKALAAFSESNLSKTIAAIKQYFEVQNSPLAYRDFQEKEVVKHHYELFRQVKPWFEKIKWYHSYKGTGDRWITGPCRISAQRPYLKFEVAESASGYQLQAIAEIAGTDHLLSNLERHHFFLRKDEEYFLMPLADQQTLDGLEKEAAFRSATADVLRPVLSRLEERYPVKPHALQDSQTVETPPVPGVLLSELSDTFLMLTPQWTYDGYTVENPWEAATEIRQNGERVVIHRNREQEQELKTLLESLHPRFPDQHKGYYYLPFAEAQKRQWFPKVYHQLLLSGVDLKGMDMLRHFRYSSHLPETDIEWLQEKDNQLTCRFAVRFGKENVPLQELQKILWAGQSTVLLKGGTLGLLNDAWMKQYATLVKHAKIHKQELTIARWLSFSLQEPGNENAVFANKSAGNWWQQWQQWQSDAEVYPLPSTLQATLRPYQQKGYEWMCLMADAGAGGCLADDMGLGKTLQAISFLARAIENRPGMQSLVVCPASLIYNWEQELKKFAPGLTVTVFHGPQRDASVIGNPAQQVLITSYGTFRTEAAQLCDQSYLSVFIDESQNIKNPFAKITRAVGELRSVYCFTLSGTPVVNNTFDLYAQLHTALPGLLGSREFFKREYADPIDRNGDDVKKQLLQKLIAPFVLRRTKEQVAPDLPEKTEITLWCDMDDKQRALYDEVKEQIRSSLFLDIEKKGMAKAKLDVLQGILKLRQVCNAPQLLPEAGEQGNASVKMERLFEELELVLPRHKVLVFSQFTGVLNLIAGICREKQINYFHFDGQTPAAQRMEMVRAFQETDNTTGLFLISLKAGNAGITLTAADYVFLFDPWWNEAVQQQAIDRTHRIGQTKNVFAYKLICKDTIEEKILQLQQRKKQLSADLISTDEGFIKNLAQEDVEWLFG</sequence>
<feature type="domain" description="Helicase C-terminal" evidence="3">
    <location>
        <begin position="781"/>
        <end position="939"/>
    </location>
</feature>
<dbReference type="CDD" id="cd18793">
    <property type="entry name" value="SF2_C_SNF"/>
    <property type="match status" value="1"/>
</dbReference>
<dbReference type="Gene3D" id="3.40.50.300">
    <property type="entry name" value="P-loop containing nucleotide triphosphate hydrolases"/>
    <property type="match status" value="1"/>
</dbReference>
<evidence type="ECO:0000259" key="3">
    <source>
        <dbReference type="PROSITE" id="PS51194"/>
    </source>
</evidence>
<evidence type="ECO:0000313" key="4">
    <source>
        <dbReference type="EMBL" id="MCD2423135.1"/>
    </source>
</evidence>
<dbReference type="InterPro" id="IPR027417">
    <property type="entry name" value="P-loop_NTPase"/>
</dbReference>
<dbReference type="SMART" id="SM00490">
    <property type="entry name" value="HELICc"/>
    <property type="match status" value="1"/>
</dbReference>
<dbReference type="InterPro" id="IPR038718">
    <property type="entry name" value="SNF2-like_sf"/>
</dbReference>
<dbReference type="InterPro" id="IPR000330">
    <property type="entry name" value="SNF2_N"/>
</dbReference>